<keyword evidence="2" id="KW-1185">Reference proteome</keyword>
<accession>A0A7Y9Z8X9</accession>
<organism evidence="1 2">
    <name type="scientific">Demequina lutea</name>
    <dbReference type="NCBI Taxonomy" id="431489"/>
    <lineage>
        <taxon>Bacteria</taxon>
        <taxon>Bacillati</taxon>
        <taxon>Actinomycetota</taxon>
        <taxon>Actinomycetes</taxon>
        <taxon>Micrococcales</taxon>
        <taxon>Demequinaceae</taxon>
        <taxon>Demequina</taxon>
    </lineage>
</organism>
<dbReference type="Pfam" id="PF19736">
    <property type="entry name" value="DUF6226"/>
    <property type="match status" value="1"/>
</dbReference>
<dbReference type="OrthoDB" id="3290597at2"/>
<reference evidence="1 2" key="1">
    <citation type="submission" date="2020-07" db="EMBL/GenBank/DDBJ databases">
        <title>Sequencing the genomes of 1000 actinobacteria strains.</title>
        <authorList>
            <person name="Klenk H.-P."/>
        </authorList>
    </citation>
    <scope>NUCLEOTIDE SEQUENCE [LARGE SCALE GENOMIC DNA]</scope>
    <source>
        <strain evidence="1 2">DSM 19970</strain>
    </source>
</reference>
<gene>
    <name evidence="1" type="ORF">BKA03_001121</name>
</gene>
<dbReference type="InterPro" id="IPR045773">
    <property type="entry name" value="DUF6226"/>
</dbReference>
<sequence length="224" mass="23744">MESYRPHAVPAREYRDANGRVIPYGERWGMEPAPGDAYSVSAHPERFAPIADVARGLIAYLERAYDVTVTEDLAIAAAVNYPREDAVAAVRVAPRLADAAAVSFVFTGYPSVLVAAGEHFSAVFPPCGCDACDESVEAQARDLEEVVFGIVAGGLVESVRRWTNLVAGVPVPGKRGFAFSLTMDGGSRSGGGLPSGNDRAGQRAALRRIKSRGAKPWAAWGPRG</sequence>
<evidence type="ECO:0000313" key="2">
    <source>
        <dbReference type="Proteomes" id="UP000547973"/>
    </source>
</evidence>
<proteinExistence type="predicted"/>
<dbReference type="RefSeq" id="WP_062075259.1">
    <property type="nucleotide sequence ID" value="NZ_BBRC01000007.1"/>
</dbReference>
<comment type="caution">
    <text evidence="1">The sequence shown here is derived from an EMBL/GenBank/DDBJ whole genome shotgun (WGS) entry which is preliminary data.</text>
</comment>
<dbReference type="EMBL" id="JACBZO010000001">
    <property type="protein sequence ID" value="NYI41002.1"/>
    <property type="molecule type" value="Genomic_DNA"/>
</dbReference>
<dbReference type="Proteomes" id="UP000547973">
    <property type="component" value="Unassembled WGS sequence"/>
</dbReference>
<name>A0A7Y9Z8X9_9MICO</name>
<protein>
    <submittedName>
        <fullName evidence="1">Uncharacterized protein</fullName>
    </submittedName>
</protein>
<evidence type="ECO:0000313" key="1">
    <source>
        <dbReference type="EMBL" id="NYI41002.1"/>
    </source>
</evidence>
<dbReference type="AlphaFoldDB" id="A0A7Y9Z8X9"/>